<dbReference type="SMART" id="SM00982">
    <property type="entry name" value="TRCF"/>
    <property type="match status" value="1"/>
</dbReference>
<evidence type="ECO:0000256" key="7">
    <source>
        <dbReference type="ARBA" id="ARBA00023125"/>
    </source>
</evidence>
<keyword evidence="12" id="KW-1185">Reference proteome</keyword>
<dbReference type="Pfam" id="PF00270">
    <property type="entry name" value="DEAD"/>
    <property type="match status" value="1"/>
</dbReference>
<dbReference type="Proteomes" id="UP001174909">
    <property type="component" value="Unassembled WGS sequence"/>
</dbReference>
<dbReference type="PANTHER" id="PTHR47964">
    <property type="entry name" value="ATP-DEPENDENT DNA HELICASE HOMOLOG RECG, CHLOROPLASTIC"/>
    <property type="match status" value="1"/>
</dbReference>
<comment type="caution">
    <text evidence="11">The sequence shown here is derived from an EMBL/GenBank/DDBJ whole genome shotgun (WGS) entry which is preliminary data.</text>
</comment>
<feature type="non-terminal residue" evidence="11">
    <location>
        <position position="576"/>
    </location>
</feature>
<dbReference type="CDD" id="cd17991">
    <property type="entry name" value="DEXHc_TRCF"/>
    <property type="match status" value="1"/>
</dbReference>
<evidence type="ECO:0000313" key="11">
    <source>
        <dbReference type="EMBL" id="CAI8014087.1"/>
    </source>
</evidence>
<dbReference type="AlphaFoldDB" id="A0AA35RPW4"/>
<keyword evidence="2" id="KW-0547">Nucleotide-binding</keyword>
<dbReference type="Pfam" id="PF03461">
    <property type="entry name" value="TRCF"/>
    <property type="match status" value="1"/>
</dbReference>
<dbReference type="InterPro" id="IPR001650">
    <property type="entry name" value="Helicase_C-like"/>
</dbReference>
<dbReference type="GO" id="GO:0016787">
    <property type="term" value="F:hydrolase activity"/>
    <property type="evidence" value="ECO:0007669"/>
    <property type="project" value="UniProtKB-KW"/>
</dbReference>
<dbReference type="SUPFAM" id="SSF141259">
    <property type="entry name" value="CarD-like"/>
    <property type="match status" value="1"/>
</dbReference>
<dbReference type="SMART" id="SM01058">
    <property type="entry name" value="CarD_TRCF"/>
    <property type="match status" value="1"/>
</dbReference>
<dbReference type="InterPro" id="IPR005118">
    <property type="entry name" value="TRCF_C"/>
</dbReference>
<dbReference type="HAMAP" id="MF_00969">
    <property type="entry name" value="TRCF"/>
    <property type="match status" value="1"/>
</dbReference>
<evidence type="ECO:0000256" key="1">
    <source>
        <dbReference type="ARBA" id="ARBA00022490"/>
    </source>
</evidence>
<dbReference type="InterPro" id="IPR004576">
    <property type="entry name" value="Mfd"/>
</dbReference>
<dbReference type="PROSITE" id="PS51192">
    <property type="entry name" value="HELICASE_ATP_BIND_1"/>
    <property type="match status" value="1"/>
</dbReference>
<gene>
    <name evidence="11" type="ORF">GBAR_LOCUS8837</name>
</gene>
<evidence type="ECO:0000313" key="12">
    <source>
        <dbReference type="Proteomes" id="UP001174909"/>
    </source>
</evidence>
<keyword evidence="3" id="KW-0227">DNA damage</keyword>
<dbReference type="Pfam" id="PF00271">
    <property type="entry name" value="Helicase_C"/>
    <property type="match status" value="1"/>
</dbReference>
<proteinExistence type="inferred from homology"/>
<dbReference type="Gene3D" id="3.90.1150.50">
    <property type="entry name" value="Transcription-repair-coupling factor, D7 domain"/>
    <property type="match status" value="1"/>
</dbReference>
<name>A0AA35RPW4_GEOBA</name>
<dbReference type="Gene3D" id="2.40.10.170">
    <property type="match status" value="1"/>
</dbReference>
<organism evidence="11 12">
    <name type="scientific">Geodia barretti</name>
    <name type="common">Barrett's horny sponge</name>
    <dbReference type="NCBI Taxonomy" id="519541"/>
    <lineage>
        <taxon>Eukaryota</taxon>
        <taxon>Metazoa</taxon>
        <taxon>Porifera</taxon>
        <taxon>Demospongiae</taxon>
        <taxon>Heteroscleromorpha</taxon>
        <taxon>Tetractinellida</taxon>
        <taxon>Astrophorina</taxon>
        <taxon>Geodiidae</taxon>
        <taxon>Geodia</taxon>
    </lineage>
</organism>
<dbReference type="SUPFAM" id="SSF143517">
    <property type="entry name" value="TRCF domain-like"/>
    <property type="match status" value="1"/>
</dbReference>
<dbReference type="PROSITE" id="PS51194">
    <property type="entry name" value="HELICASE_CTER"/>
    <property type="match status" value="1"/>
</dbReference>
<dbReference type="InterPro" id="IPR036101">
    <property type="entry name" value="CarD-like/TRCF_RID_sf"/>
</dbReference>
<keyword evidence="1" id="KW-0963">Cytoplasm</keyword>
<accession>A0AA35RPW4</accession>
<dbReference type="SMART" id="SM00490">
    <property type="entry name" value="HELICc"/>
    <property type="match status" value="1"/>
</dbReference>
<evidence type="ECO:0000256" key="2">
    <source>
        <dbReference type="ARBA" id="ARBA00022741"/>
    </source>
</evidence>
<dbReference type="Pfam" id="PF02559">
    <property type="entry name" value="CarD_TRCF_RID"/>
    <property type="match status" value="1"/>
</dbReference>
<dbReference type="InterPro" id="IPR037235">
    <property type="entry name" value="TRCF-like_C_D7"/>
</dbReference>
<dbReference type="GO" id="GO:0006281">
    <property type="term" value="P:DNA repair"/>
    <property type="evidence" value="ECO:0007669"/>
    <property type="project" value="UniProtKB-KW"/>
</dbReference>
<dbReference type="InterPro" id="IPR011545">
    <property type="entry name" value="DEAD/DEAH_box_helicase_dom"/>
</dbReference>
<sequence length="576" mass="63931">MGEAVTLAELTPGSYVVHIDHGVARFAGTTHLDTPGDEREYLVLEYAGDDRLYVPTEQLDRLGSYVAATDEQPTLTRLGGNEWQRIKERAKGAAREIAEELLRLYATRESVDGHRFGPDATWQRDLEDSFPYVETPDQMRAIDEVKGDMEVALRAAFKAVNEGMQVAVLVPTTVLAQQHYATFAERLAPYPVKVDVLSRFRTHKEQAAVVDAAKTGGVDIVIGTHRILQKDVAFSNLGLVIVDEEHRFGVAHKERLKQMRAEVDVLTLSATPIPRTLHMALAGVRDMSVIHTPPEARLPVRTFVSEDSGELVREAILREIERDGQVFFLHNRVRTIHQVAEDLSKLVPEARILVGHGQMPENELEDVMVEFSNREADVLVCTTIIESGLDMPNVNTIIIDRADRFGLAQLYQLRGRVGRGDHRAYAYLLLPDHGDITEAASQRIHAILEATELGAGFRVAMRDLEIRGAGNLLGADQSGQIHAVGLNLYSQLLSQAVEELSRNGSAAVQTEIEPPPRIDLPIPASIPEDYIAHLPARLAFYQRLSQITDRTHIGAVRSDMQDRFGPPPIEVENLLA</sequence>
<dbReference type="EMBL" id="CASHTH010001326">
    <property type="protein sequence ID" value="CAI8014087.1"/>
    <property type="molecule type" value="Genomic_DNA"/>
</dbReference>
<evidence type="ECO:0000256" key="4">
    <source>
        <dbReference type="ARBA" id="ARBA00022801"/>
    </source>
</evidence>
<dbReference type="Gene3D" id="3.40.50.300">
    <property type="entry name" value="P-loop containing nucleotide triphosphate hydrolases"/>
    <property type="match status" value="2"/>
</dbReference>
<dbReference type="SUPFAM" id="SSF52540">
    <property type="entry name" value="P-loop containing nucleoside triphosphate hydrolases"/>
    <property type="match status" value="1"/>
</dbReference>
<dbReference type="NCBIfam" id="TIGR00580">
    <property type="entry name" value="mfd"/>
    <property type="match status" value="1"/>
</dbReference>
<keyword evidence="5" id="KW-0347">Helicase</keyword>
<dbReference type="PANTHER" id="PTHR47964:SF1">
    <property type="entry name" value="ATP-DEPENDENT DNA HELICASE HOMOLOG RECG, CHLOROPLASTIC"/>
    <property type="match status" value="1"/>
</dbReference>
<evidence type="ECO:0000259" key="10">
    <source>
        <dbReference type="PROSITE" id="PS51194"/>
    </source>
</evidence>
<dbReference type="GO" id="GO:0003678">
    <property type="term" value="F:DNA helicase activity"/>
    <property type="evidence" value="ECO:0007669"/>
    <property type="project" value="TreeGrafter"/>
</dbReference>
<dbReference type="InterPro" id="IPR003711">
    <property type="entry name" value="CarD-like/TRCF_RID"/>
</dbReference>
<dbReference type="GO" id="GO:0003684">
    <property type="term" value="F:damaged DNA binding"/>
    <property type="evidence" value="ECO:0007669"/>
    <property type="project" value="InterPro"/>
</dbReference>
<evidence type="ECO:0000259" key="9">
    <source>
        <dbReference type="PROSITE" id="PS51192"/>
    </source>
</evidence>
<evidence type="ECO:0000256" key="8">
    <source>
        <dbReference type="ARBA" id="ARBA00023204"/>
    </source>
</evidence>
<keyword evidence="8" id="KW-0234">DNA repair</keyword>
<feature type="domain" description="Helicase ATP-binding" evidence="9">
    <location>
        <begin position="129"/>
        <end position="290"/>
    </location>
</feature>
<dbReference type="SMART" id="SM00487">
    <property type="entry name" value="DEXDc"/>
    <property type="match status" value="1"/>
</dbReference>
<protein>
    <submittedName>
        <fullName evidence="11">Transcription-repair-coupling factor</fullName>
    </submittedName>
</protein>
<keyword evidence="6" id="KW-0067">ATP-binding</keyword>
<dbReference type="InterPro" id="IPR047112">
    <property type="entry name" value="RecG/Mfd"/>
</dbReference>
<feature type="domain" description="Helicase C-terminal" evidence="10">
    <location>
        <begin position="311"/>
        <end position="465"/>
    </location>
</feature>
<keyword evidence="4" id="KW-0378">Hydrolase</keyword>
<dbReference type="InterPro" id="IPR027417">
    <property type="entry name" value="P-loop_NTPase"/>
</dbReference>
<evidence type="ECO:0000256" key="3">
    <source>
        <dbReference type="ARBA" id="ARBA00022763"/>
    </source>
</evidence>
<keyword evidence="7" id="KW-0238">DNA-binding</keyword>
<reference evidence="11" key="1">
    <citation type="submission" date="2023-03" db="EMBL/GenBank/DDBJ databases">
        <authorList>
            <person name="Steffen K."/>
            <person name="Cardenas P."/>
        </authorList>
    </citation>
    <scope>NUCLEOTIDE SEQUENCE</scope>
</reference>
<dbReference type="InterPro" id="IPR014001">
    <property type="entry name" value="Helicase_ATP-bd"/>
</dbReference>
<evidence type="ECO:0000256" key="6">
    <source>
        <dbReference type="ARBA" id="ARBA00022840"/>
    </source>
</evidence>
<dbReference type="GO" id="GO:0005524">
    <property type="term" value="F:ATP binding"/>
    <property type="evidence" value="ECO:0007669"/>
    <property type="project" value="UniProtKB-KW"/>
</dbReference>
<evidence type="ECO:0000256" key="5">
    <source>
        <dbReference type="ARBA" id="ARBA00022806"/>
    </source>
</evidence>